<dbReference type="Gene3D" id="2.60.210.10">
    <property type="entry name" value="Apoptosis, Tumor Necrosis Factor Receptor Associated Protein 2, Chain A"/>
    <property type="match status" value="1"/>
</dbReference>
<accession>A0AAV4VUN5</accession>
<dbReference type="AlphaFoldDB" id="A0AAV4VUN5"/>
<dbReference type="InterPro" id="IPR008974">
    <property type="entry name" value="TRAF-like"/>
</dbReference>
<dbReference type="EMBL" id="BPLQ01013677">
    <property type="protein sequence ID" value="GIY73976.1"/>
    <property type="molecule type" value="Genomic_DNA"/>
</dbReference>
<evidence type="ECO:0000313" key="2">
    <source>
        <dbReference type="Proteomes" id="UP001054837"/>
    </source>
</evidence>
<comment type="caution">
    <text evidence="1">The sequence shown here is derived from an EMBL/GenBank/DDBJ whole genome shotgun (WGS) entry which is preliminary data.</text>
</comment>
<proteinExistence type="predicted"/>
<name>A0AAV4VUN5_9ARAC</name>
<protein>
    <submittedName>
        <fullName evidence="1">Speckle-type POZ protein B</fullName>
    </submittedName>
</protein>
<keyword evidence="2" id="KW-1185">Reference proteome</keyword>
<organism evidence="1 2">
    <name type="scientific">Caerostris darwini</name>
    <dbReference type="NCBI Taxonomy" id="1538125"/>
    <lineage>
        <taxon>Eukaryota</taxon>
        <taxon>Metazoa</taxon>
        <taxon>Ecdysozoa</taxon>
        <taxon>Arthropoda</taxon>
        <taxon>Chelicerata</taxon>
        <taxon>Arachnida</taxon>
        <taxon>Araneae</taxon>
        <taxon>Araneomorphae</taxon>
        <taxon>Entelegynae</taxon>
        <taxon>Araneoidea</taxon>
        <taxon>Araneidae</taxon>
        <taxon>Caerostris</taxon>
    </lineage>
</organism>
<evidence type="ECO:0000313" key="1">
    <source>
        <dbReference type="EMBL" id="GIY73976.1"/>
    </source>
</evidence>
<dbReference type="Proteomes" id="UP001054837">
    <property type="component" value="Unassembled WGS sequence"/>
</dbReference>
<dbReference type="SUPFAM" id="SSF49599">
    <property type="entry name" value="TRAF domain-like"/>
    <property type="match status" value="2"/>
</dbReference>
<gene>
    <name evidence="1" type="primary">spop-b_57</name>
    <name evidence="1" type="ORF">CDAR_598621</name>
</gene>
<reference evidence="1 2" key="1">
    <citation type="submission" date="2021-06" db="EMBL/GenBank/DDBJ databases">
        <title>Caerostris darwini draft genome.</title>
        <authorList>
            <person name="Kono N."/>
            <person name="Arakawa K."/>
        </authorList>
    </citation>
    <scope>NUCLEOTIDE SEQUENCE [LARGE SCALE GENOMIC DNA]</scope>
</reference>
<sequence length="333" mass="38864">MFRKVDDRKSGCATIEWKIENFSFCVFNIGKIIRSPSFFLDTLENTRWGISILPTGYAGRIYFKYQFYRDSYVQEPETIEIKSDSSILDANGVILEKSQLTTNKFNKKDNRSLIFDESVVILSKEEESNLPQDALTIQFRLWRTDGKYVENRRIFARTVIQVDRRTFAWAINKFSSLKYHHKVPYVIKSESEEPLMRLELYLSTGQKTDEKITIAHVYSKKVNFFTLKIFLMDAKGDKIECGNGNFWFHNNTEKVTFTLFFTKKTLIDNKSLYLPKDILTLICEYEFSNAIAYEGIERIDCGTIFAEADDETGELVLFYDKRASFGHAEPLTF</sequence>